<dbReference type="InterPro" id="IPR036390">
    <property type="entry name" value="WH_DNA-bd_sf"/>
</dbReference>
<keyword evidence="2" id="KW-0805">Transcription regulation</keyword>
<dbReference type="PATRIC" id="fig|908627.4.peg.5218"/>
<evidence type="ECO:0000313" key="6">
    <source>
        <dbReference type="EMBL" id="KLU23608.1"/>
    </source>
</evidence>
<dbReference type="PANTHER" id="PTHR30537:SF5">
    <property type="entry name" value="HTH-TYPE TRANSCRIPTIONAL ACTIVATOR TTDR-RELATED"/>
    <property type="match status" value="1"/>
</dbReference>
<dbReference type="PRINTS" id="PR00039">
    <property type="entry name" value="HTHLYSR"/>
</dbReference>
<comment type="caution">
    <text evidence="6">The sequence shown here is derived from an EMBL/GenBank/DDBJ whole genome shotgun (WGS) entry which is preliminary data.</text>
</comment>
<dbReference type="RefSeq" id="WP_047849094.1">
    <property type="nucleotide sequence ID" value="NZ_AEJF01000143.1"/>
</dbReference>
<dbReference type="AlphaFoldDB" id="A0A0J1FUV3"/>
<feature type="domain" description="HTH lysR-type" evidence="5">
    <location>
        <begin position="13"/>
        <end position="59"/>
    </location>
</feature>
<dbReference type="SUPFAM" id="SSF46785">
    <property type="entry name" value="Winged helix' DNA-binding domain"/>
    <property type="match status" value="1"/>
</dbReference>
<dbReference type="EMBL" id="AEJF01000143">
    <property type="protein sequence ID" value="KLU23608.1"/>
    <property type="molecule type" value="Genomic_DNA"/>
</dbReference>
<dbReference type="FunFam" id="1.10.10.10:FF:000001">
    <property type="entry name" value="LysR family transcriptional regulator"/>
    <property type="match status" value="1"/>
</dbReference>
<evidence type="ECO:0000256" key="3">
    <source>
        <dbReference type="ARBA" id="ARBA00023125"/>
    </source>
</evidence>
<organism evidence="6 7">
    <name type="scientific">Caballeronia mineralivorans PML1(12)</name>
    <dbReference type="NCBI Taxonomy" id="908627"/>
    <lineage>
        <taxon>Bacteria</taxon>
        <taxon>Pseudomonadati</taxon>
        <taxon>Pseudomonadota</taxon>
        <taxon>Betaproteobacteria</taxon>
        <taxon>Burkholderiales</taxon>
        <taxon>Burkholderiaceae</taxon>
        <taxon>Caballeronia</taxon>
    </lineage>
</organism>
<dbReference type="Gene3D" id="1.10.10.10">
    <property type="entry name" value="Winged helix-like DNA-binding domain superfamily/Winged helix DNA-binding domain"/>
    <property type="match status" value="1"/>
</dbReference>
<dbReference type="Pfam" id="PF00126">
    <property type="entry name" value="HTH_1"/>
    <property type="match status" value="1"/>
</dbReference>
<evidence type="ECO:0000259" key="5">
    <source>
        <dbReference type="PROSITE" id="PS50931"/>
    </source>
</evidence>
<dbReference type="CDD" id="cd08422">
    <property type="entry name" value="PBP2_CrgA_like"/>
    <property type="match status" value="1"/>
</dbReference>
<name>A0A0J1FUV3_9BURK</name>
<dbReference type="Gene3D" id="3.40.190.290">
    <property type="match status" value="1"/>
</dbReference>
<dbReference type="PANTHER" id="PTHR30537">
    <property type="entry name" value="HTH-TYPE TRANSCRIPTIONAL REGULATOR"/>
    <property type="match status" value="1"/>
</dbReference>
<evidence type="ECO:0000313" key="7">
    <source>
        <dbReference type="Proteomes" id="UP000035963"/>
    </source>
</evidence>
<keyword evidence="7" id="KW-1185">Reference proteome</keyword>
<keyword evidence="3" id="KW-0238">DNA-binding</keyword>
<dbReference type="InterPro" id="IPR058163">
    <property type="entry name" value="LysR-type_TF_proteobact-type"/>
</dbReference>
<evidence type="ECO:0000256" key="4">
    <source>
        <dbReference type="ARBA" id="ARBA00023163"/>
    </source>
</evidence>
<accession>A0A0J1FUV3</accession>
<dbReference type="SUPFAM" id="SSF53850">
    <property type="entry name" value="Periplasmic binding protein-like II"/>
    <property type="match status" value="1"/>
</dbReference>
<keyword evidence="4" id="KW-0804">Transcription</keyword>
<evidence type="ECO:0000256" key="1">
    <source>
        <dbReference type="ARBA" id="ARBA00009437"/>
    </source>
</evidence>
<dbReference type="PROSITE" id="PS50931">
    <property type="entry name" value="HTH_LYSR"/>
    <property type="match status" value="1"/>
</dbReference>
<comment type="similarity">
    <text evidence="1">Belongs to the LysR transcriptional regulatory family.</text>
</comment>
<dbReference type="GO" id="GO:0043565">
    <property type="term" value="F:sequence-specific DNA binding"/>
    <property type="evidence" value="ECO:0007669"/>
    <property type="project" value="TreeGrafter"/>
</dbReference>
<dbReference type="InterPro" id="IPR000847">
    <property type="entry name" value="LysR_HTH_N"/>
</dbReference>
<sequence>MKDIFALKLYTRVARLGSFSAAARECGLSQSQASRIIAELEAELGARLLSRTTRAVVPTEAGSEFLARMEPILTALDEAEHSVREGGELRGLLRMSMPTSVAIREVIPRLAGFTARHPHLQLQLLLEDRRQDLIRDAVDVAIRLGQLPDSGATARLIVTIPRMILAAPRYLERAGIPATPDDLAGHRIVGGPAASVPGAWKFERDGETVVADVQPHFTTNENEGAVAAAVAGFGITSTTGWACRRELDDGSLVPLLVDWKTADIPVHAYFPMGRATRAAGRAVVEHLIADLRATAETTCSVS</sequence>
<evidence type="ECO:0000256" key="2">
    <source>
        <dbReference type="ARBA" id="ARBA00023015"/>
    </source>
</evidence>
<protein>
    <submittedName>
        <fullName evidence="6">LysR family transcriptional regulator</fullName>
    </submittedName>
</protein>
<dbReference type="OrthoDB" id="9815676at2"/>
<reference evidence="6 7" key="1">
    <citation type="journal article" date="2015" name="Genome Announc.">
        <title>Draft Genome Sequence of Burkholderia sp. Strain PML1(12), an Ectomycorrhizosphere-Inhabiting Bacterium with Effective Mineral-Weathering Ability.</title>
        <authorList>
            <person name="Uroz S."/>
            <person name="Oger P."/>
        </authorList>
    </citation>
    <scope>NUCLEOTIDE SEQUENCE [LARGE SCALE GENOMIC DNA]</scope>
    <source>
        <strain evidence="7">PML1(12)</strain>
    </source>
</reference>
<dbReference type="GO" id="GO:0006351">
    <property type="term" value="P:DNA-templated transcription"/>
    <property type="evidence" value="ECO:0007669"/>
    <property type="project" value="TreeGrafter"/>
</dbReference>
<dbReference type="Pfam" id="PF03466">
    <property type="entry name" value="LysR_substrate"/>
    <property type="match status" value="1"/>
</dbReference>
<dbReference type="InterPro" id="IPR005119">
    <property type="entry name" value="LysR_subst-bd"/>
</dbReference>
<dbReference type="GO" id="GO:0003700">
    <property type="term" value="F:DNA-binding transcription factor activity"/>
    <property type="evidence" value="ECO:0007669"/>
    <property type="project" value="InterPro"/>
</dbReference>
<dbReference type="Proteomes" id="UP000035963">
    <property type="component" value="Unassembled WGS sequence"/>
</dbReference>
<dbReference type="InterPro" id="IPR036388">
    <property type="entry name" value="WH-like_DNA-bd_sf"/>
</dbReference>
<gene>
    <name evidence="6" type="ORF">EOS_23385</name>
</gene>
<proteinExistence type="inferred from homology"/>